<evidence type="ECO:0000313" key="3">
    <source>
        <dbReference type="Proteomes" id="UP001367676"/>
    </source>
</evidence>
<comment type="caution">
    <text evidence="2">The sequence shown here is derived from an EMBL/GenBank/DDBJ whole genome shotgun (WGS) entry which is preliminary data.</text>
</comment>
<dbReference type="Proteomes" id="UP001367676">
    <property type="component" value="Unassembled WGS sequence"/>
</dbReference>
<gene>
    <name evidence="2" type="ORF">V9T40_010478</name>
</gene>
<keyword evidence="1" id="KW-0812">Transmembrane</keyword>
<dbReference type="AlphaFoldDB" id="A0AAN9Y026"/>
<accession>A0AAN9Y026</accession>
<reference evidence="2 3" key="1">
    <citation type="submission" date="2024-03" db="EMBL/GenBank/DDBJ databases">
        <title>Adaptation during the transition from Ophiocordyceps entomopathogen to insect associate is accompanied by gene loss and intensified selection.</title>
        <authorList>
            <person name="Ward C.M."/>
            <person name="Onetto C.A."/>
            <person name="Borneman A.R."/>
        </authorList>
    </citation>
    <scope>NUCLEOTIDE SEQUENCE [LARGE SCALE GENOMIC DNA]</scope>
    <source>
        <strain evidence="2">AWRI1</strain>
        <tissue evidence="2">Single Adult Female</tissue>
    </source>
</reference>
<keyword evidence="1" id="KW-0472">Membrane</keyword>
<keyword evidence="1" id="KW-1133">Transmembrane helix</keyword>
<protein>
    <submittedName>
        <fullName evidence="2">Uncharacterized protein</fullName>
    </submittedName>
</protein>
<dbReference type="EMBL" id="JBBCAQ010000035">
    <property type="protein sequence ID" value="KAK7578273.1"/>
    <property type="molecule type" value="Genomic_DNA"/>
</dbReference>
<name>A0AAN9Y026_9HEMI</name>
<feature type="transmembrane region" description="Helical" evidence="1">
    <location>
        <begin position="12"/>
        <end position="32"/>
    </location>
</feature>
<organism evidence="2 3">
    <name type="scientific">Parthenolecanium corni</name>
    <dbReference type="NCBI Taxonomy" id="536013"/>
    <lineage>
        <taxon>Eukaryota</taxon>
        <taxon>Metazoa</taxon>
        <taxon>Ecdysozoa</taxon>
        <taxon>Arthropoda</taxon>
        <taxon>Hexapoda</taxon>
        <taxon>Insecta</taxon>
        <taxon>Pterygota</taxon>
        <taxon>Neoptera</taxon>
        <taxon>Paraneoptera</taxon>
        <taxon>Hemiptera</taxon>
        <taxon>Sternorrhyncha</taxon>
        <taxon>Coccoidea</taxon>
        <taxon>Coccidae</taxon>
        <taxon>Parthenolecanium</taxon>
    </lineage>
</organism>
<evidence type="ECO:0000313" key="2">
    <source>
        <dbReference type="EMBL" id="KAK7578273.1"/>
    </source>
</evidence>
<sequence length="35" mass="4024">MSDLQIRYMTPHLLIAVIADRFAGFIVVIVTYRTV</sequence>
<evidence type="ECO:0000256" key="1">
    <source>
        <dbReference type="SAM" id="Phobius"/>
    </source>
</evidence>
<keyword evidence="3" id="KW-1185">Reference proteome</keyword>
<proteinExistence type="predicted"/>